<dbReference type="Proteomes" id="UP000297716">
    <property type="component" value="Unassembled WGS sequence"/>
</dbReference>
<reference evidence="1 2" key="1">
    <citation type="submission" date="2019-03" db="EMBL/GenBank/DDBJ databases">
        <title>Draft genome sequence of Xylaria hypoxylon DSM 108379, a ubiquitous saprotrophic-parasitic fungi on hardwood.</title>
        <authorList>
            <person name="Buettner E."/>
            <person name="Leonhardt S."/>
            <person name="Gebauer A.M."/>
            <person name="Liers C."/>
            <person name="Hofrichter M."/>
            <person name="Kellner H."/>
        </authorList>
    </citation>
    <scope>NUCLEOTIDE SEQUENCE [LARGE SCALE GENOMIC DNA]</scope>
    <source>
        <strain evidence="1 2">DSM 108379</strain>
    </source>
</reference>
<keyword evidence="2" id="KW-1185">Reference proteome</keyword>
<dbReference type="OrthoDB" id="26838at2759"/>
<dbReference type="SUPFAM" id="SSF53098">
    <property type="entry name" value="Ribonuclease H-like"/>
    <property type="match status" value="1"/>
</dbReference>
<dbReference type="Gene3D" id="3.30.420.10">
    <property type="entry name" value="Ribonuclease H-like superfamily/Ribonuclease H"/>
    <property type="match status" value="1"/>
</dbReference>
<sequence>MDRIDSDAIAVYASGSETELDEYEFINDVMGISGLLDAIGGLPSEPPSLYMAFEFLGPAEHEKMVILEIHVRPTGHTYLIDVNELEDLAFTTPGIRTPLTLISILEKSTIPKVFFDVAYSAHVLCRDWDITLGGAYDLQLVEIPRPLSSDSDPIELRKSFETEKPMTTDQRRDWIKAQERAVQNIKHCRHRNRQVFRDMLTSEVKGYCVQNVKFVRRLWLIFDRRFEPQWKETVRADTATRLLVIRATSCGPCFLPYSPSETRF</sequence>
<dbReference type="AlphaFoldDB" id="A0A4Z0YZM3"/>
<organism evidence="1 2">
    <name type="scientific">Xylaria hypoxylon</name>
    <dbReference type="NCBI Taxonomy" id="37992"/>
    <lineage>
        <taxon>Eukaryota</taxon>
        <taxon>Fungi</taxon>
        <taxon>Dikarya</taxon>
        <taxon>Ascomycota</taxon>
        <taxon>Pezizomycotina</taxon>
        <taxon>Sordariomycetes</taxon>
        <taxon>Xylariomycetidae</taxon>
        <taxon>Xylariales</taxon>
        <taxon>Xylariaceae</taxon>
        <taxon>Xylaria</taxon>
    </lineage>
</organism>
<name>A0A4Z0YZM3_9PEZI</name>
<evidence type="ECO:0000313" key="2">
    <source>
        <dbReference type="Proteomes" id="UP000297716"/>
    </source>
</evidence>
<dbReference type="InterPro" id="IPR036397">
    <property type="entry name" value="RNaseH_sf"/>
</dbReference>
<accession>A0A4Z0YZM3</accession>
<protein>
    <recommendedName>
        <fullName evidence="3">3'-5' exonuclease domain-containing protein</fullName>
    </recommendedName>
</protein>
<dbReference type="GO" id="GO:0003676">
    <property type="term" value="F:nucleic acid binding"/>
    <property type="evidence" value="ECO:0007669"/>
    <property type="project" value="InterPro"/>
</dbReference>
<gene>
    <name evidence="1" type="ORF">E0Z10_g5989</name>
</gene>
<proteinExistence type="predicted"/>
<dbReference type="PANTHER" id="PTHR43040">
    <property type="entry name" value="RIBONUCLEASE D"/>
    <property type="match status" value="1"/>
</dbReference>
<dbReference type="EMBL" id="SKBN01000116">
    <property type="protein sequence ID" value="TGJ82776.1"/>
    <property type="molecule type" value="Genomic_DNA"/>
</dbReference>
<comment type="caution">
    <text evidence="1">The sequence shown here is derived from an EMBL/GenBank/DDBJ whole genome shotgun (WGS) entry which is preliminary data.</text>
</comment>
<dbReference type="PANTHER" id="PTHR43040:SF1">
    <property type="entry name" value="RIBONUCLEASE D"/>
    <property type="match status" value="1"/>
</dbReference>
<evidence type="ECO:0008006" key="3">
    <source>
        <dbReference type="Google" id="ProtNLM"/>
    </source>
</evidence>
<dbReference type="InterPro" id="IPR012337">
    <property type="entry name" value="RNaseH-like_sf"/>
</dbReference>
<evidence type="ECO:0000313" key="1">
    <source>
        <dbReference type="EMBL" id="TGJ82776.1"/>
    </source>
</evidence>
<dbReference type="STRING" id="37992.A0A4Z0YZM3"/>